<dbReference type="InterPro" id="IPR051058">
    <property type="entry name" value="GDSL_Est/Lipase"/>
</dbReference>
<feature type="signal peptide" evidence="2">
    <location>
        <begin position="1"/>
        <end position="17"/>
    </location>
</feature>
<dbReference type="CDD" id="cd01846">
    <property type="entry name" value="fatty_acyltransferase_like"/>
    <property type="match status" value="1"/>
</dbReference>
<dbReference type="GeneID" id="18760643"/>
<dbReference type="PANTHER" id="PTHR45648">
    <property type="entry name" value="GDSL LIPASE/ACYLHYDROLASE FAMILY PROTEIN (AFU_ORTHOLOGUE AFUA_4G14700)"/>
    <property type="match status" value="1"/>
</dbReference>
<dbReference type="Pfam" id="PF00657">
    <property type="entry name" value="Lipase_GDSL"/>
    <property type="match status" value="1"/>
</dbReference>
<name>K1WVX6_MARBU</name>
<dbReference type="EMBL" id="JH921437">
    <property type="protein sequence ID" value="EKD17131.1"/>
    <property type="molecule type" value="Genomic_DNA"/>
</dbReference>
<dbReference type="AlphaFoldDB" id="K1WVX6"/>
<dbReference type="Proteomes" id="UP000006753">
    <property type="component" value="Unassembled WGS sequence"/>
</dbReference>
<dbReference type="KEGG" id="mbe:MBM_04708"/>
<evidence type="ECO:0000256" key="2">
    <source>
        <dbReference type="SAM" id="SignalP"/>
    </source>
</evidence>
<evidence type="ECO:0000313" key="3">
    <source>
        <dbReference type="EMBL" id="EKD17131.1"/>
    </source>
</evidence>
<protein>
    <submittedName>
        <fullName evidence="3">GDSL-like Lipase/Acylhydrolase</fullName>
    </submittedName>
</protein>
<evidence type="ECO:0000256" key="1">
    <source>
        <dbReference type="ARBA" id="ARBA00022801"/>
    </source>
</evidence>
<dbReference type="OrthoDB" id="1600564at2759"/>
<dbReference type="GO" id="GO:0016788">
    <property type="term" value="F:hydrolase activity, acting on ester bonds"/>
    <property type="evidence" value="ECO:0007669"/>
    <property type="project" value="InterPro"/>
</dbReference>
<reference evidence="3 4" key="1">
    <citation type="journal article" date="2012" name="BMC Genomics">
        <title>Sequencing the genome of Marssonina brunnea reveals fungus-poplar co-evolution.</title>
        <authorList>
            <person name="Zhu S."/>
            <person name="Cao Y.-Z."/>
            <person name="Jiang C."/>
            <person name="Tan B.-Y."/>
            <person name="Wang Z."/>
            <person name="Feng S."/>
            <person name="Zhang L."/>
            <person name="Su X.-H."/>
            <person name="Brejova B."/>
            <person name="Vinar T."/>
            <person name="Xu M."/>
            <person name="Wang M.-X."/>
            <person name="Zhang S.-G."/>
            <person name="Huang M.-R."/>
            <person name="Wu R."/>
            <person name="Zhou Y."/>
        </authorList>
    </citation>
    <scope>NUCLEOTIDE SEQUENCE [LARGE SCALE GENOMIC DNA]</scope>
    <source>
        <strain evidence="3 4">MB_m1</strain>
    </source>
</reference>
<feature type="chain" id="PRO_5003852756" evidence="2">
    <location>
        <begin position="18"/>
        <end position="303"/>
    </location>
</feature>
<dbReference type="InParanoid" id="K1WVX6"/>
<dbReference type="SUPFAM" id="SSF52266">
    <property type="entry name" value="SGNH hydrolase"/>
    <property type="match status" value="1"/>
</dbReference>
<dbReference type="HOGENOM" id="CLU_015101_4_2_1"/>
<keyword evidence="4" id="KW-1185">Reference proteome</keyword>
<organism evidence="3 4">
    <name type="scientific">Marssonina brunnea f. sp. multigermtubi (strain MB_m1)</name>
    <name type="common">Marssonina leaf spot fungus</name>
    <dbReference type="NCBI Taxonomy" id="1072389"/>
    <lineage>
        <taxon>Eukaryota</taxon>
        <taxon>Fungi</taxon>
        <taxon>Dikarya</taxon>
        <taxon>Ascomycota</taxon>
        <taxon>Pezizomycotina</taxon>
        <taxon>Leotiomycetes</taxon>
        <taxon>Helotiales</taxon>
        <taxon>Drepanopezizaceae</taxon>
        <taxon>Drepanopeziza</taxon>
    </lineage>
</organism>
<dbReference type="RefSeq" id="XP_007292597.1">
    <property type="nucleotide sequence ID" value="XM_007292535.1"/>
</dbReference>
<dbReference type="eggNOG" id="ENOG502RS04">
    <property type="taxonomic scope" value="Eukaryota"/>
</dbReference>
<sequence>MLSSLITLATLASAVAGAPCVLQARNGSAFEYIFAFGDSYTQTGFDITLAPPSAQNPIGNPPLPGFTTSGGPNWLITLLTSRTPNILTYNFASGGATTNASLVTPFAPTVLSLTDQVALFNTHLNPGGSSPSPAASAWTSSNSLFAIWIGVNDVGNGWYTSSWATTLPAALMAAYTAQLESLFAAGARNFLALTVPPIQRTPMMLTNDAYARDSVTQAVAKYNALLTDAVAKFAASKGDEVRTWVVDSTPAFERVLNDPAAYGAPDATCFNEDGVSCLWFNDYHPGQAIQRLVGEAAAAALEI</sequence>
<accession>K1WVX6</accession>
<dbReference type="Gene3D" id="3.40.50.1110">
    <property type="entry name" value="SGNH hydrolase"/>
    <property type="match status" value="1"/>
</dbReference>
<gene>
    <name evidence="3" type="ORF">MBM_04708</name>
</gene>
<keyword evidence="1 3" id="KW-0378">Hydrolase</keyword>
<evidence type="ECO:0000313" key="4">
    <source>
        <dbReference type="Proteomes" id="UP000006753"/>
    </source>
</evidence>
<dbReference type="PANTHER" id="PTHR45648:SF22">
    <property type="entry name" value="GDSL LIPASE_ACYLHYDROLASE FAMILY PROTEIN (AFU_ORTHOLOGUE AFUA_4G14700)"/>
    <property type="match status" value="1"/>
</dbReference>
<dbReference type="InterPro" id="IPR001087">
    <property type="entry name" value="GDSL"/>
</dbReference>
<keyword evidence="2" id="KW-0732">Signal</keyword>
<dbReference type="OMA" id="WGNNYHP"/>
<dbReference type="InterPro" id="IPR036514">
    <property type="entry name" value="SGNH_hydro_sf"/>
</dbReference>
<proteinExistence type="predicted"/>